<keyword evidence="5 6" id="KW-0472">Membrane</keyword>
<dbReference type="PANTHER" id="PTHR30250">
    <property type="entry name" value="PST FAMILY PREDICTED COLANIC ACID TRANSPORTER"/>
    <property type="match status" value="1"/>
</dbReference>
<dbReference type="AlphaFoldDB" id="A0AAW6M879"/>
<evidence type="ECO:0000256" key="5">
    <source>
        <dbReference type="ARBA" id="ARBA00023136"/>
    </source>
</evidence>
<dbReference type="PANTHER" id="PTHR30250:SF11">
    <property type="entry name" value="O-ANTIGEN TRANSPORTER-RELATED"/>
    <property type="match status" value="1"/>
</dbReference>
<evidence type="ECO:0000313" key="8">
    <source>
        <dbReference type="Proteomes" id="UP001221924"/>
    </source>
</evidence>
<evidence type="ECO:0000256" key="4">
    <source>
        <dbReference type="ARBA" id="ARBA00022989"/>
    </source>
</evidence>
<keyword evidence="4 6" id="KW-1133">Transmembrane helix</keyword>
<evidence type="ECO:0000256" key="3">
    <source>
        <dbReference type="ARBA" id="ARBA00022692"/>
    </source>
</evidence>
<feature type="transmembrane region" description="Helical" evidence="6">
    <location>
        <begin position="92"/>
        <end position="118"/>
    </location>
</feature>
<accession>A0AAW6M879</accession>
<feature type="transmembrane region" description="Helical" evidence="6">
    <location>
        <begin position="298"/>
        <end position="321"/>
    </location>
</feature>
<keyword evidence="3 6" id="KW-0812">Transmembrane</keyword>
<feature type="transmembrane region" description="Helical" evidence="6">
    <location>
        <begin position="152"/>
        <end position="172"/>
    </location>
</feature>
<protein>
    <submittedName>
        <fullName evidence="7">Oligosaccharide flippase family protein</fullName>
    </submittedName>
</protein>
<name>A0AAW6M879_9BACE</name>
<evidence type="ECO:0000256" key="6">
    <source>
        <dbReference type="SAM" id="Phobius"/>
    </source>
</evidence>
<evidence type="ECO:0000256" key="1">
    <source>
        <dbReference type="ARBA" id="ARBA00004651"/>
    </source>
</evidence>
<feature type="transmembrane region" description="Helical" evidence="6">
    <location>
        <begin position="178"/>
        <end position="200"/>
    </location>
</feature>
<dbReference type="Proteomes" id="UP001221924">
    <property type="component" value="Unassembled WGS sequence"/>
</dbReference>
<feature type="transmembrane region" description="Helical" evidence="6">
    <location>
        <begin position="20"/>
        <end position="42"/>
    </location>
</feature>
<evidence type="ECO:0000313" key="7">
    <source>
        <dbReference type="EMBL" id="MDE8697541.1"/>
    </source>
</evidence>
<gene>
    <name evidence="7" type="ORF">PZH42_25915</name>
</gene>
<dbReference type="InterPro" id="IPR050833">
    <property type="entry name" value="Poly_Biosynth_Transport"/>
</dbReference>
<sequence>MWIISKIRNDNSSKMLLANFTYLSIIEIIGLLLPLITFPYLIRTIGAQKYGIIVFAQTIVAYLVMIVNFGFNVSATRRISENRHNINKINEIYSSVIFQKLLIFIIALVVTIIILYLFDYKYSFIIIGLIGLCIQEVLFPIWLYQGMEKMRFITIITSISKCSFLVLIFVFIRCEDDYVYIPLLYSFGGILTSLISYILLYRKLKVKFIKVTSKRIIADFKESLPFFASRLASVVMERTNVIAIGTFFSYEMVAIYDLCAKVVSVLKTPYSLIAQVIYPNVSKSKDLGVVRRTIKPMIFSAIVISVIICLVAHPIVLLLGGRNLNQAAAILQLMVWYVPIVGVSFLFGASVLVVKGHSKEYNLSVIYSVILYLLLMAILVLLSKVNLYTMVLTFVVPELFLAIYRIIITKKYNLLKTD</sequence>
<comment type="caution">
    <text evidence="7">The sequence shown here is derived from an EMBL/GenBank/DDBJ whole genome shotgun (WGS) entry which is preliminary data.</text>
</comment>
<evidence type="ECO:0000256" key="2">
    <source>
        <dbReference type="ARBA" id="ARBA00022475"/>
    </source>
</evidence>
<proteinExistence type="predicted"/>
<organism evidence="7 8">
    <name type="scientific">Bacteroides cellulosilyticus</name>
    <dbReference type="NCBI Taxonomy" id="246787"/>
    <lineage>
        <taxon>Bacteria</taxon>
        <taxon>Pseudomonadati</taxon>
        <taxon>Bacteroidota</taxon>
        <taxon>Bacteroidia</taxon>
        <taxon>Bacteroidales</taxon>
        <taxon>Bacteroidaceae</taxon>
        <taxon>Bacteroides</taxon>
    </lineage>
</organism>
<dbReference type="Pfam" id="PF01943">
    <property type="entry name" value="Polysacc_synt"/>
    <property type="match status" value="1"/>
</dbReference>
<feature type="transmembrane region" description="Helical" evidence="6">
    <location>
        <begin position="333"/>
        <end position="354"/>
    </location>
</feature>
<dbReference type="EMBL" id="JARFID010000058">
    <property type="protein sequence ID" value="MDE8697541.1"/>
    <property type="molecule type" value="Genomic_DNA"/>
</dbReference>
<keyword evidence="2" id="KW-1003">Cell membrane</keyword>
<feature type="transmembrane region" description="Helical" evidence="6">
    <location>
        <begin position="124"/>
        <end position="145"/>
    </location>
</feature>
<feature type="transmembrane region" description="Helical" evidence="6">
    <location>
        <begin position="361"/>
        <end position="381"/>
    </location>
</feature>
<comment type="subcellular location">
    <subcellularLocation>
        <location evidence="1">Cell membrane</location>
        <topology evidence="1">Multi-pass membrane protein</topology>
    </subcellularLocation>
</comment>
<dbReference type="RefSeq" id="WP_149924680.1">
    <property type="nucleotide sequence ID" value="NZ_CAXKYC010000044.1"/>
</dbReference>
<feature type="transmembrane region" description="Helical" evidence="6">
    <location>
        <begin position="387"/>
        <end position="407"/>
    </location>
</feature>
<feature type="transmembrane region" description="Helical" evidence="6">
    <location>
        <begin position="48"/>
        <end position="71"/>
    </location>
</feature>
<dbReference type="InterPro" id="IPR002797">
    <property type="entry name" value="Polysacc_synth"/>
</dbReference>
<dbReference type="GO" id="GO:0005886">
    <property type="term" value="C:plasma membrane"/>
    <property type="evidence" value="ECO:0007669"/>
    <property type="project" value="UniProtKB-SubCell"/>
</dbReference>
<reference evidence="7" key="1">
    <citation type="submission" date="2023-03" db="EMBL/GenBank/DDBJ databases">
        <title>DFI Biobank Strains.</title>
        <authorList>
            <person name="Mostad J."/>
            <person name="Paddock L."/>
            <person name="Medina S."/>
            <person name="Waligurski E."/>
            <person name="Barat B."/>
            <person name="Smith R."/>
            <person name="Burgo V."/>
            <person name="Metcalfe C."/>
            <person name="Woodson C."/>
            <person name="Sundararajan A."/>
            <person name="Ramaswamy R."/>
            <person name="Lin H."/>
            <person name="Pamer E.G."/>
        </authorList>
    </citation>
    <scope>NUCLEOTIDE SEQUENCE</scope>
    <source>
        <strain evidence="7">DFI.9.5</strain>
    </source>
</reference>